<organism evidence="1 2">
    <name type="scientific">Mythimna loreyi</name>
    <dbReference type="NCBI Taxonomy" id="667449"/>
    <lineage>
        <taxon>Eukaryota</taxon>
        <taxon>Metazoa</taxon>
        <taxon>Ecdysozoa</taxon>
        <taxon>Arthropoda</taxon>
        <taxon>Hexapoda</taxon>
        <taxon>Insecta</taxon>
        <taxon>Pterygota</taxon>
        <taxon>Neoptera</taxon>
        <taxon>Endopterygota</taxon>
        <taxon>Lepidoptera</taxon>
        <taxon>Glossata</taxon>
        <taxon>Ditrysia</taxon>
        <taxon>Noctuoidea</taxon>
        <taxon>Noctuidae</taxon>
        <taxon>Noctuinae</taxon>
        <taxon>Hadenini</taxon>
        <taxon>Mythimna</taxon>
    </lineage>
</organism>
<accession>A0ACC2R3Y0</accession>
<protein>
    <submittedName>
        <fullName evidence="1">Uncharacterized protein</fullName>
    </submittedName>
</protein>
<dbReference type="EMBL" id="CM056786">
    <property type="protein sequence ID" value="KAJ8729593.1"/>
    <property type="molecule type" value="Genomic_DNA"/>
</dbReference>
<dbReference type="Proteomes" id="UP001231649">
    <property type="component" value="Chromosome 10"/>
</dbReference>
<comment type="caution">
    <text evidence="1">The sequence shown here is derived from an EMBL/GenBank/DDBJ whole genome shotgun (WGS) entry which is preliminary data.</text>
</comment>
<reference evidence="1" key="1">
    <citation type="submission" date="2023-03" db="EMBL/GenBank/DDBJ databases">
        <title>Chromosome-level genomes of two armyworms, Mythimna separata and Mythimna loreyi, provide insights into the biosynthesis and reception of sex pheromones.</title>
        <authorList>
            <person name="Zhao H."/>
        </authorList>
    </citation>
    <scope>NUCLEOTIDE SEQUENCE</scope>
    <source>
        <strain evidence="1">BeijingLab</strain>
    </source>
</reference>
<name>A0ACC2R3Y0_9NEOP</name>
<sequence>MELDVSPADKIDNDMEYSDNSTDSKYTPCKNDQYSIIRIPEDGEKSSKHSSRKQSKRRKKNSNHSRPLPRIIVKPLPPPPPPETREWTAATSYTETNSNSTRPSTMREVLASIPGFSLKPRKRSGKKLSTAAQLQQTREGCIDLETPDSILVNTNIRALLNKHTFSLLPPLYQYKLGQLLPSVDRLSSSGRLNSSSLSNEFFARACLQWQDSLSGGELTPENQQKMKTEAEKEKSKIDPWKLKHFEPIWGEKSRKEKSSISLNSDRPSLKTTIKLRPTASITSSSTVPKIKKSKSSTSKRMRSVGAVTRSSARADEVVEEPVTVSSKQSAPVPDLLPIKHTKSHSHPNYEEYPVDFSFSDSSSTQRMDESLSTTPVDPLLLPDGESERNDIKHELDFSVVTIEETSKDDEEDKATDSDSNLLESSKRSSNENAEYTIAKRIKFEEDFEIHNTSYLVHNAETPNNYSDVETNYVGEQVCPNDELLYAGQDHVDTNSEDSKATASVYEYDARSESSVSSLKIDMNVNNTTASEPTGATESITYENTVIELEESPEVDKDTAPNVMLQTQEAQEEYVTEQYQECAKSDTDVESPQHNKEPVVEQDVCQSYIQEVDCQVTQPISHPPHSHLKSDVLDSPEKCEKESIPQNMAQNYYDEHFKDAESFILETSLSILTSQSEDPKYSPHPNLMELSSYMSETNVTAVVTMPLTQNSSIPMMEVTNTSIVSYPDDNLKDAAKPKASAVSWKTDSEWTNNENVMSLHPFSNLNTESAKYVSEDSKTSMDDINMNDENCMYKEDRDANFNMESSNSSESCQSIKDSSGKQEIEAATSLISSTAVTNPPLNTTTIAQGMWARGKKSKLAKESNRSRSSNKVPPGTVNLERSYQICQAAIQNSPNRDALRGQLRPPPALLTRPTRNPRAPPPPPPVIVRQLPVSVMPHNEMNENRSNNVGQYILVQRTPNVAPRASSAPPANQNTNVSVARCRSVGADDACVCNLRAMILCKKCGAFCHDDCIGSAELCLTCLIR</sequence>
<evidence type="ECO:0000313" key="2">
    <source>
        <dbReference type="Proteomes" id="UP001231649"/>
    </source>
</evidence>
<proteinExistence type="predicted"/>
<keyword evidence="2" id="KW-1185">Reference proteome</keyword>
<evidence type="ECO:0000313" key="1">
    <source>
        <dbReference type="EMBL" id="KAJ8729593.1"/>
    </source>
</evidence>
<gene>
    <name evidence="1" type="ORF">PYW08_001174</name>
</gene>